<proteinExistence type="predicted"/>
<reference evidence="1 2" key="1">
    <citation type="journal article" date="2015" name="Sci. Rep.">
        <title>The power of single molecule real-time sequencing technology in the de novo assembly of a eukaryotic genome.</title>
        <authorList>
            <person name="Sakai H."/>
            <person name="Naito K."/>
            <person name="Ogiso-Tanaka E."/>
            <person name="Takahashi Y."/>
            <person name="Iseki K."/>
            <person name="Muto C."/>
            <person name="Satou K."/>
            <person name="Teruya K."/>
            <person name="Shiroma A."/>
            <person name="Shimoji M."/>
            <person name="Hirano T."/>
            <person name="Itoh T."/>
            <person name="Kaga A."/>
            <person name="Tomooka N."/>
        </authorList>
    </citation>
    <scope>NUCLEOTIDE SEQUENCE [LARGE SCALE GENOMIC DNA]</scope>
    <source>
        <strain evidence="2">cv. Shumari</strain>
    </source>
</reference>
<evidence type="ECO:0000313" key="1">
    <source>
        <dbReference type="EMBL" id="BAT75380.1"/>
    </source>
</evidence>
<gene>
    <name evidence="1" type="primary">Vigan.01G323000</name>
    <name evidence="1" type="ORF">VIGAN_01323000</name>
</gene>
<dbReference type="Proteomes" id="UP000291084">
    <property type="component" value="Chromosome 1"/>
</dbReference>
<dbReference type="EMBL" id="AP015034">
    <property type="protein sequence ID" value="BAT75380.1"/>
    <property type="molecule type" value="Genomic_DNA"/>
</dbReference>
<dbReference type="AlphaFoldDB" id="A0A0S3R3Y4"/>
<organism evidence="1 2">
    <name type="scientific">Vigna angularis var. angularis</name>
    <dbReference type="NCBI Taxonomy" id="157739"/>
    <lineage>
        <taxon>Eukaryota</taxon>
        <taxon>Viridiplantae</taxon>
        <taxon>Streptophyta</taxon>
        <taxon>Embryophyta</taxon>
        <taxon>Tracheophyta</taxon>
        <taxon>Spermatophyta</taxon>
        <taxon>Magnoliopsida</taxon>
        <taxon>eudicotyledons</taxon>
        <taxon>Gunneridae</taxon>
        <taxon>Pentapetalae</taxon>
        <taxon>rosids</taxon>
        <taxon>fabids</taxon>
        <taxon>Fabales</taxon>
        <taxon>Fabaceae</taxon>
        <taxon>Papilionoideae</taxon>
        <taxon>50 kb inversion clade</taxon>
        <taxon>NPAAA clade</taxon>
        <taxon>indigoferoid/millettioid clade</taxon>
        <taxon>Phaseoleae</taxon>
        <taxon>Vigna</taxon>
    </lineage>
</organism>
<protein>
    <submittedName>
        <fullName evidence="1">Uncharacterized protein</fullName>
    </submittedName>
</protein>
<evidence type="ECO:0000313" key="2">
    <source>
        <dbReference type="Proteomes" id="UP000291084"/>
    </source>
</evidence>
<accession>A0A0S3R3Y4</accession>
<keyword evidence="2" id="KW-1185">Reference proteome</keyword>
<sequence>MLIETTSNTKFKFKNIQHKNGSCETTRNGQEHRIQKWVRTITFISCRPPMKVIITLIPNDGSSFNNVDEDSLLKRLMTQKHED</sequence>
<name>A0A0S3R3Y4_PHAAN</name>